<reference evidence="1 2" key="1">
    <citation type="submission" date="2019-05" db="EMBL/GenBank/DDBJ databases">
        <title>Another draft genome of Portunus trituberculatus and its Hox gene families provides insights of decapod evolution.</title>
        <authorList>
            <person name="Jeong J.-H."/>
            <person name="Song I."/>
            <person name="Kim S."/>
            <person name="Choi T."/>
            <person name="Kim D."/>
            <person name="Ryu S."/>
            <person name="Kim W."/>
        </authorList>
    </citation>
    <scope>NUCLEOTIDE SEQUENCE [LARGE SCALE GENOMIC DNA]</scope>
    <source>
        <tissue evidence="1">Muscle</tissue>
    </source>
</reference>
<evidence type="ECO:0000313" key="2">
    <source>
        <dbReference type="Proteomes" id="UP000324222"/>
    </source>
</evidence>
<dbReference type="AlphaFoldDB" id="A0A5B7G4Z4"/>
<dbReference type="Proteomes" id="UP000324222">
    <property type="component" value="Unassembled WGS sequence"/>
</dbReference>
<comment type="caution">
    <text evidence="1">The sequence shown here is derived from an EMBL/GenBank/DDBJ whole genome shotgun (WGS) entry which is preliminary data.</text>
</comment>
<name>A0A5B7G4Z4_PORTR</name>
<accession>A0A5B7G4Z4</accession>
<keyword evidence="2" id="KW-1185">Reference proteome</keyword>
<gene>
    <name evidence="1" type="ORF">E2C01_046469</name>
</gene>
<sequence>MIKKKDCRPQCHPGPMQGHCFANTTGQSGGAQDHLRQWADFQDLHRAACQRVFKEPGLSEEEDIIGPRWQGFTTAL</sequence>
<organism evidence="1 2">
    <name type="scientific">Portunus trituberculatus</name>
    <name type="common">Swimming crab</name>
    <name type="synonym">Neptunus trituberculatus</name>
    <dbReference type="NCBI Taxonomy" id="210409"/>
    <lineage>
        <taxon>Eukaryota</taxon>
        <taxon>Metazoa</taxon>
        <taxon>Ecdysozoa</taxon>
        <taxon>Arthropoda</taxon>
        <taxon>Crustacea</taxon>
        <taxon>Multicrustacea</taxon>
        <taxon>Malacostraca</taxon>
        <taxon>Eumalacostraca</taxon>
        <taxon>Eucarida</taxon>
        <taxon>Decapoda</taxon>
        <taxon>Pleocyemata</taxon>
        <taxon>Brachyura</taxon>
        <taxon>Eubrachyura</taxon>
        <taxon>Portunoidea</taxon>
        <taxon>Portunidae</taxon>
        <taxon>Portuninae</taxon>
        <taxon>Portunus</taxon>
    </lineage>
</organism>
<evidence type="ECO:0000313" key="1">
    <source>
        <dbReference type="EMBL" id="MPC52597.1"/>
    </source>
</evidence>
<protein>
    <submittedName>
        <fullName evidence="1">Uncharacterized protein</fullName>
    </submittedName>
</protein>
<proteinExistence type="predicted"/>
<dbReference type="EMBL" id="VSRR010011005">
    <property type="protein sequence ID" value="MPC52597.1"/>
    <property type="molecule type" value="Genomic_DNA"/>
</dbReference>